<comment type="caution">
    <text evidence="6">The sequence shown here is derived from an EMBL/GenBank/DDBJ whole genome shotgun (WGS) entry which is preliminary data.</text>
</comment>
<organism evidence="6 7">
    <name type="scientific">Cohnella rhizosphaerae</name>
    <dbReference type="NCBI Taxonomy" id="1457232"/>
    <lineage>
        <taxon>Bacteria</taxon>
        <taxon>Bacillati</taxon>
        <taxon>Bacillota</taxon>
        <taxon>Bacilli</taxon>
        <taxon>Bacillales</taxon>
        <taxon>Paenibacillaceae</taxon>
        <taxon>Cohnella</taxon>
    </lineage>
</organism>
<dbReference type="GO" id="GO:0005886">
    <property type="term" value="C:plasma membrane"/>
    <property type="evidence" value="ECO:0007669"/>
    <property type="project" value="TreeGrafter"/>
</dbReference>
<evidence type="ECO:0000313" key="7">
    <source>
        <dbReference type="Proteomes" id="UP001153404"/>
    </source>
</evidence>
<dbReference type="PANTHER" id="PTHR34820:SF4">
    <property type="entry name" value="INNER MEMBRANE PROTEIN YEBZ"/>
    <property type="match status" value="1"/>
</dbReference>
<dbReference type="GO" id="GO:0030313">
    <property type="term" value="C:cell envelope"/>
    <property type="evidence" value="ECO:0007669"/>
    <property type="project" value="UniProtKB-SubCell"/>
</dbReference>
<evidence type="ECO:0000313" key="6">
    <source>
        <dbReference type="EMBL" id="MDG0808717.1"/>
    </source>
</evidence>
<feature type="domain" description="CopC" evidence="5">
    <location>
        <begin position="49"/>
        <end position="144"/>
    </location>
</feature>
<reference evidence="6" key="1">
    <citation type="submission" date="2022-10" db="EMBL/GenBank/DDBJ databases">
        <title>Comparative genomic analysis of Cohnella hashimotonis sp. nov., isolated from the International Space Station.</title>
        <authorList>
            <person name="Simpson A."/>
            <person name="Venkateswaran K."/>
        </authorList>
    </citation>
    <scope>NUCLEOTIDE SEQUENCE</scope>
    <source>
        <strain evidence="6">DSM 28161</strain>
    </source>
</reference>
<dbReference type="Proteomes" id="UP001153404">
    <property type="component" value="Unassembled WGS sequence"/>
</dbReference>
<comment type="subcellular location">
    <subcellularLocation>
        <location evidence="1">Cell envelope</location>
    </subcellularLocation>
</comment>
<evidence type="ECO:0000259" key="5">
    <source>
        <dbReference type="Pfam" id="PF04234"/>
    </source>
</evidence>
<dbReference type="GO" id="GO:0042597">
    <property type="term" value="C:periplasmic space"/>
    <property type="evidence" value="ECO:0007669"/>
    <property type="project" value="InterPro"/>
</dbReference>
<keyword evidence="7" id="KW-1185">Reference proteome</keyword>
<dbReference type="SUPFAM" id="SSF81296">
    <property type="entry name" value="E set domains"/>
    <property type="match status" value="1"/>
</dbReference>
<dbReference type="InterPro" id="IPR014756">
    <property type="entry name" value="Ig_E-set"/>
</dbReference>
<dbReference type="EMBL" id="JAPDIA010000002">
    <property type="protein sequence ID" value="MDG0808717.1"/>
    <property type="molecule type" value="Genomic_DNA"/>
</dbReference>
<evidence type="ECO:0000256" key="4">
    <source>
        <dbReference type="ARBA" id="ARBA00023008"/>
    </source>
</evidence>
<proteinExistence type="predicted"/>
<dbReference type="PANTHER" id="PTHR34820">
    <property type="entry name" value="INNER MEMBRANE PROTEIN YEBZ"/>
    <property type="match status" value="1"/>
</dbReference>
<protein>
    <submittedName>
        <fullName evidence="6">Copper resistance protein CopC</fullName>
    </submittedName>
</protein>
<sequence>MRNIEKAGTGNGGSRKAFARSARRTGMLALWLVLMAAAAALFAPAASAHAVLEKAVPAQDAQLAAGPDFVELTFNERLDGGATARLAVLNGDSKAVASGKPERISQGKGLRLALPKLGEGHYTVSYSVISADGHPVEGAYVFTVGNPPPLTDAAELDPHAQLGHSSHNHGGRAGSDDDPLYFLRQPGAVLRFAARAVRAVAVGAQTRAVRRGANVPGDVDRLDGAVRCAGDARLYRPADVEPDRRRAVLRMGPHPDRYDGRPSLCGPARVGVRGAAAARNGRIRQAGLDAARARD</sequence>
<gene>
    <name evidence="6" type="ORF">OMP40_04415</name>
</gene>
<keyword evidence="4" id="KW-0186">Copper</keyword>
<evidence type="ECO:0000256" key="3">
    <source>
        <dbReference type="ARBA" id="ARBA00022729"/>
    </source>
</evidence>
<dbReference type="Pfam" id="PF04234">
    <property type="entry name" value="CopC"/>
    <property type="match status" value="1"/>
</dbReference>
<dbReference type="AlphaFoldDB" id="A0A9X4KVB7"/>
<accession>A0A9X4KVB7</accession>
<dbReference type="InterPro" id="IPR007348">
    <property type="entry name" value="CopC_dom"/>
</dbReference>
<keyword evidence="3" id="KW-0732">Signal</keyword>
<dbReference type="InterPro" id="IPR032694">
    <property type="entry name" value="CopC/D"/>
</dbReference>
<dbReference type="InterPro" id="IPR014755">
    <property type="entry name" value="Cu-Rt/internalin_Ig-like"/>
</dbReference>
<evidence type="ECO:0000256" key="2">
    <source>
        <dbReference type="ARBA" id="ARBA00022723"/>
    </source>
</evidence>
<keyword evidence="2" id="KW-0479">Metal-binding</keyword>
<dbReference type="Gene3D" id="2.60.40.1220">
    <property type="match status" value="1"/>
</dbReference>
<evidence type="ECO:0000256" key="1">
    <source>
        <dbReference type="ARBA" id="ARBA00004196"/>
    </source>
</evidence>
<dbReference type="GO" id="GO:0006825">
    <property type="term" value="P:copper ion transport"/>
    <property type="evidence" value="ECO:0007669"/>
    <property type="project" value="InterPro"/>
</dbReference>
<dbReference type="GO" id="GO:0046688">
    <property type="term" value="P:response to copper ion"/>
    <property type="evidence" value="ECO:0007669"/>
    <property type="project" value="InterPro"/>
</dbReference>
<name>A0A9X4KVB7_9BACL</name>
<dbReference type="GO" id="GO:0005507">
    <property type="term" value="F:copper ion binding"/>
    <property type="evidence" value="ECO:0007669"/>
    <property type="project" value="InterPro"/>
</dbReference>
<dbReference type="RefSeq" id="WP_277529477.1">
    <property type="nucleotide sequence ID" value="NZ_JAPDIA010000002.1"/>
</dbReference>